<dbReference type="InterPro" id="IPR051798">
    <property type="entry name" value="Class-II_PLP-Dep_Aminotrans"/>
</dbReference>
<accession>A0A9D2B7P6</accession>
<dbReference type="InterPro" id="IPR027619">
    <property type="entry name" value="C-S_lyase_PatB-like"/>
</dbReference>
<dbReference type="InterPro" id="IPR004839">
    <property type="entry name" value="Aminotransferase_I/II_large"/>
</dbReference>
<dbReference type="AlphaFoldDB" id="A0A9D2B7P6"/>
<evidence type="ECO:0000256" key="5">
    <source>
        <dbReference type="ARBA" id="ARBA00037974"/>
    </source>
</evidence>
<dbReference type="Gene3D" id="3.40.640.10">
    <property type="entry name" value="Type I PLP-dependent aspartate aminotransferase-like (Major domain)"/>
    <property type="match status" value="1"/>
</dbReference>
<name>A0A9D2B7P6_9FIRM</name>
<dbReference type="CDD" id="cd00609">
    <property type="entry name" value="AAT_like"/>
    <property type="match status" value="1"/>
</dbReference>
<evidence type="ECO:0000256" key="1">
    <source>
        <dbReference type="ARBA" id="ARBA00001933"/>
    </source>
</evidence>
<evidence type="ECO:0000313" key="7">
    <source>
        <dbReference type="EMBL" id="HIX65337.1"/>
    </source>
</evidence>
<evidence type="ECO:0000259" key="6">
    <source>
        <dbReference type="Pfam" id="PF00155"/>
    </source>
</evidence>
<gene>
    <name evidence="7" type="ORF">H9736_03725</name>
</gene>
<dbReference type="GO" id="GO:0030170">
    <property type="term" value="F:pyridoxal phosphate binding"/>
    <property type="evidence" value="ECO:0007669"/>
    <property type="project" value="InterPro"/>
</dbReference>
<comment type="cofactor">
    <cofactor evidence="1">
        <name>pyridoxal 5'-phosphate</name>
        <dbReference type="ChEBI" id="CHEBI:597326"/>
    </cofactor>
</comment>
<evidence type="ECO:0000256" key="3">
    <source>
        <dbReference type="ARBA" id="ARBA00022898"/>
    </source>
</evidence>
<comment type="caution">
    <text evidence="7">The sequence shown here is derived from an EMBL/GenBank/DDBJ whole genome shotgun (WGS) entry which is preliminary data.</text>
</comment>
<reference evidence="7" key="2">
    <citation type="submission" date="2021-04" db="EMBL/GenBank/DDBJ databases">
        <authorList>
            <person name="Gilroy R."/>
        </authorList>
    </citation>
    <scope>NUCLEOTIDE SEQUENCE</scope>
    <source>
        <strain evidence="7">CHK188-5543</strain>
    </source>
</reference>
<dbReference type="Proteomes" id="UP000886800">
    <property type="component" value="Unassembled WGS sequence"/>
</dbReference>
<dbReference type="InterPro" id="IPR015424">
    <property type="entry name" value="PyrdxlP-dep_Trfase"/>
</dbReference>
<dbReference type="EC" id="4.4.1.13" evidence="2"/>
<dbReference type="InterPro" id="IPR015421">
    <property type="entry name" value="PyrdxlP-dep_Trfase_major"/>
</dbReference>
<dbReference type="GO" id="GO:0047804">
    <property type="term" value="F:cysteine-S-conjugate beta-lyase activity"/>
    <property type="evidence" value="ECO:0007669"/>
    <property type="project" value="UniProtKB-EC"/>
</dbReference>
<dbReference type="PANTHER" id="PTHR43525">
    <property type="entry name" value="PROTEIN MALY"/>
    <property type="match status" value="1"/>
</dbReference>
<dbReference type="Pfam" id="PF00155">
    <property type="entry name" value="Aminotran_1_2"/>
    <property type="match status" value="1"/>
</dbReference>
<comment type="similarity">
    <text evidence="5">Belongs to the class-II pyridoxal-phosphate-dependent aminotransferase family. MalY/PatB cystathionine beta-lyase subfamily.</text>
</comment>
<dbReference type="Gene3D" id="3.90.1150.10">
    <property type="entry name" value="Aspartate Aminotransferase, domain 1"/>
    <property type="match status" value="1"/>
</dbReference>
<organism evidence="7 8">
    <name type="scientific">Candidatus Anaerotruncus excrementipullorum</name>
    <dbReference type="NCBI Taxonomy" id="2838465"/>
    <lineage>
        <taxon>Bacteria</taxon>
        <taxon>Bacillati</taxon>
        <taxon>Bacillota</taxon>
        <taxon>Clostridia</taxon>
        <taxon>Eubacteriales</taxon>
        <taxon>Oscillospiraceae</taxon>
        <taxon>Anaerotruncus</taxon>
    </lineage>
</organism>
<dbReference type="NCBIfam" id="TIGR04350">
    <property type="entry name" value="C_S_lyase_PatB"/>
    <property type="match status" value="1"/>
</dbReference>
<reference evidence="7" key="1">
    <citation type="journal article" date="2021" name="PeerJ">
        <title>Extensive microbial diversity within the chicken gut microbiome revealed by metagenomics and culture.</title>
        <authorList>
            <person name="Gilroy R."/>
            <person name="Ravi A."/>
            <person name="Getino M."/>
            <person name="Pursley I."/>
            <person name="Horton D.L."/>
            <person name="Alikhan N.F."/>
            <person name="Baker D."/>
            <person name="Gharbi K."/>
            <person name="Hall N."/>
            <person name="Watson M."/>
            <person name="Adriaenssens E.M."/>
            <person name="Foster-Nyarko E."/>
            <person name="Jarju S."/>
            <person name="Secka A."/>
            <person name="Antonio M."/>
            <person name="Oren A."/>
            <person name="Chaudhuri R.R."/>
            <person name="La Ragione R."/>
            <person name="Hildebrand F."/>
            <person name="Pallen M.J."/>
        </authorList>
    </citation>
    <scope>NUCLEOTIDE SEQUENCE</scope>
    <source>
        <strain evidence="7">CHK188-5543</strain>
    </source>
</reference>
<dbReference type="EMBL" id="DXES01000080">
    <property type="protein sequence ID" value="HIX65337.1"/>
    <property type="molecule type" value="Genomic_DNA"/>
</dbReference>
<sequence>MEYNFDKVYDRMGSDSIKWEKQLKFGVPSGLTPFWIADTDFATLPQAVEAMRARLEHPIFGYTFTPEKVLEAVQGWYKRRHGVDLPVSAYAAAHGVVTSIWFSIRAFTQEGDGVLVSTPVYDPFFVVIEDQNRKKVDCPLVYEDGAYHIDWEQLDAKLATVKAMIFCNPHNPTGNVWTAQEVERVVQLCKKHDVWLFSDEIHGDVALYGNRCTSAAQFAAEYDKMVVYTAISKTFNMAGLESSCNIIPNPDYKAALVNCMHGAWLMGPNCMANPAIAACYTYGDEWVDQMNAYLTENAEYVIHTLAEKAPAIKVVKPQGTYLMWLDFNAFGMTSKQITDELVKEYGVAVGDGSGYGNAEGFIRFNIGCPRATLEKGVEALCRFAASKKER</sequence>
<dbReference type="InterPro" id="IPR015422">
    <property type="entry name" value="PyrdxlP-dep_Trfase_small"/>
</dbReference>
<dbReference type="SUPFAM" id="SSF53383">
    <property type="entry name" value="PLP-dependent transferases"/>
    <property type="match status" value="1"/>
</dbReference>
<proteinExistence type="inferred from homology"/>
<evidence type="ECO:0000256" key="4">
    <source>
        <dbReference type="ARBA" id="ARBA00023239"/>
    </source>
</evidence>
<evidence type="ECO:0000313" key="8">
    <source>
        <dbReference type="Proteomes" id="UP000886800"/>
    </source>
</evidence>
<feature type="domain" description="Aminotransferase class I/classII large" evidence="6">
    <location>
        <begin position="40"/>
        <end position="380"/>
    </location>
</feature>
<keyword evidence="3" id="KW-0663">Pyridoxal phosphate</keyword>
<keyword evidence="4 7" id="KW-0456">Lyase</keyword>
<evidence type="ECO:0000256" key="2">
    <source>
        <dbReference type="ARBA" id="ARBA00012224"/>
    </source>
</evidence>
<protein>
    <recommendedName>
        <fullName evidence="2">cysteine-S-conjugate beta-lyase</fullName>
        <ecNumber evidence="2">4.4.1.13</ecNumber>
    </recommendedName>
</protein>
<dbReference type="PANTHER" id="PTHR43525:SF1">
    <property type="entry name" value="PROTEIN MALY"/>
    <property type="match status" value="1"/>
</dbReference>